<protein>
    <submittedName>
        <fullName evidence="11">Uncharacterized protein</fullName>
    </submittedName>
</protein>
<dbReference type="PROSITE" id="PS50088">
    <property type="entry name" value="ANK_REPEAT"/>
    <property type="match status" value="3"/>
</dbReference>
<dbReference type="PANTHER" id="PTHR24168:SF21">
    <property type="entry name" value="KANK, ISOFORM D"/>
    <property type="match status" value="1"/>
</dbReference>
<keyword evidence="4" id="KW-0677">Repeat</keyword>
<evidence type="ECO:0000313" key="12">
    <source>
        <dbReference type="Proteomes" id="UP000015104"/>
    </source>
</evidence>
<feature type="compositionally biased region" description="Low complexity" evidence="10">
    <location>
        <begin position="1182"/>
        <end position="1193"/>
    </location>
</feature>
<keyword evidence="8" id="KW-1053">Target membrane</keyword>
<dbReference type="GO" id="GO:0044231">
    <property type="term" value="C:host cell presynaptic membrane"/>
    <property type="evidence" value="ECO:0007669"/>
    <property type="project" value="UniProtKB-KW"/>
</dbReference>
<dbReference type="GO" id="GO:0005856">
    <property type="term" value="C:cytoskeleton"/>
    <property type="evidence" value="ECO:0007669"/>
    <property type="project" value="TreeGrafter"/>
</dbReference>
<feature type="region of interest" description="Disordered" evidence="10">
    <location>
        <begin position="184"/>
        <end position="265"/>
    </location>
</feature>
<dbReference type="EnsemblMetazoa" id="tetur02g10430.1">
    <property type="protein sequence ID" value="tetur02g10430.1"/>
    <property type="gene ID" value="tetur02g10430"/>
</dbReference>
<keyword evidence="7" id="KW-0175">Coiled coil</keyword>
<organism evidence="11 12">
    <name type="scientific">Tetranychus urticae</name>
    <name type="common">Two-spotted spider mite</name>
    <dbReference type="NCBI Taxonomy" id="32264"/>
    <lineage>
        <taxon>Eukaryota</taxon>
        <taxon>Metazoa</taxon>
        <taxon>Ecdysozoa</taxon>
        <taxon>Arthropoda</taxon>
        <taxon>Chelicerata</taxon>
        <taxon>Arachnida</taxon>
        <taxon>Acari</taxon>
        <taxon>Acariformes</taxon>
        <taxon>Trombidiformes</taxon>
        <taxon>Prostigmata</taxon>
        <taxon>Eleutherengona</taxon>
        <taxon>Raphignathae</taxon>
        <taxon>Tetranychoidea</taxon>
        <taxon>Tetranychidae</taxon>
        <taxon>Tetranychus</taxon>
    </lineage>
</organism>
<dbReference type="GO" id="GO:0005737">
    <property type="term" value="C:cytoplasm"/>
    <property type="evidence" value="ECO:0007669"/>
    <property type="project" value="TreeGrafter"/>
</dbReference>
<dbReference type="AlphaFoldDB" id="T1JX25"/>
<feature type="repeat" description="ANK" evidence="9">
    <location>
        <begin position="962"/>
        <end position="984"/>
    </location>
</feature>
<accession>T1JX25</accession>
<dbReference type="Pfam" id="PF12796">
    <property type="entry name" value="Ank_2"/>
    <property type="match status" value="2"/>
</dbReference>
<dbReference type="PANTHER" id="PTHR24168">
    <property type="entry name" value="KN MOTIF AND ANKYRIN REPEAT DOMAIN-CONTAINING"/>
    <property type="match status" value="1"/>
</dbReference>
<keyword evidence="3" id="KW-1052">Target cell membrane</keyword>
<keyword evidence="8" id="KW-0472">Membrane</keyword>
<reference evidence="11" key="2">
    <citation type="submission" date="2015-06" db="UniProtKB">
        <authorList>
            <consortium name="EnsemblMetazoa"/>
        </authorList>
    </citation>
    <scope>IDENTIFICATION</scope>
</reference>
<keyword evidence="6 9" id="KW-0040">ANK repeat</keyword>
<dbReference type="OrthoDB" id="5406014at2759"/>
<gene>
    <name evidence="11" type="primary">107371513</name>
</gene>
<dbReference type="InterPro" id="IPR002110">
    <property type="entry name" value="Ankyrin_rpt"/>
</dbReference>
<dbReference type="GO" id="GO:0006887">
    <property type="term" value="P:exocytosis"/>
    <property type="evidence" value="ECO:0007669"/>
    <property type="project" value="UniProtKB-KW"/>
</dbReference>
<feature type="region of interest" description="Disordered" evidence="10">
    <location>
        <begin position="736"/>
        <end position="770"/>
    </location>
</feature>
<dbReference type="eggNOG" id="KOG0514">
    <property type="taxonomic scope" value="Eukaryota"/>
</dbReference>
<dbReference type="KEGG" id="tut:107371513"/>
<feature type="compositionally biased region" description="Polar residues" evidence="10">
    <location>
        <begin position="1149"/>
        <end position="1165"/>
    </location>
</feature>
<dbReference type="SMART" id="SM00248">
    <property type="entry name" value="ANK"/>
    <property type="match status" value="5"/>
</dbReference>
<evidence type="ECO:0000256" key="8">
    <source>
        <dbReference type="ARBA" id="ARBA00023298"/>
    </source>
</evidence>
<dbReference type="Proteomes" id="UP000015104">
    <property type="component" value="Unassembled WGS sequence"/>
</dbReference>
<keyword evidence="2" id="KW-0268">Exocytosis</keyword>
<feature type="region of interest" description="Disordered" evidence="10">
    <location>
        <begin position="316"/>
        <end position="344"/>
    </location>
</feature>
<dbReference type="SUPFAM" id="SSF48403">
    <property type="entry name" value="Ankyrin repeat"/>
    <property type="match status" value="1"/>
</dbReference>
<keyword evidence="5" id="KW-0528">Neurotoxin</keyword>
<dbReference type="FunFam" id="1.25.40.20:FF:000243">
    <property type="entry name" value="Uncharacterized protein, isoform D"/>
    <property type="match status" value="1"/>
</dbReference>
<dbReference type="STRING" id="32264.T1JX25"/>
<dbReference type="InterPro" id="IPR036770">
    <property type="entry name" value="Ankyrin_rpt-contain_sf"/>
</dbReference>
<dbReference type="OMA" id="IAMECGR"/>
<reference evidence="12" key="1">
    <citation type="submission" date="2011-08" db="EMBL/GenBank/DDBJ databases">
        <authorList>
            <person name="Rombauts S."/>
        </authorList>
    </citation>
    <scope>NUCLEOTIDE SEQUENCE</scope>
    <source>
        <strain evidence="12">London</strain>
    </source>
</reference>
<dbReference type="Pfam" id="PF12075">
    <property type="entry name" value="KN_motif"/>
    <property type="match status" value="1"/>
</dbReference>
<dbReference type="GO" id="GO:0030837">
    <property type="term" value="P:negative regulation of actin filament polymerization"/>
    <property type="evidence" value="ECO:0007669"/>
    <property type="project" value="InterPro"/>
</dbReference>
<evidence type="ECO:0000256" key="6">
    <source>
        <dbReference type="ARBA" id="ARBA00023043"/>
    </source>
</evidence>
<feature type="region of interest" description="Disordered" evidence="10">
    <location>
        <begin position="1149"/>
        <end position="1193"/>
    </location>
</feature>
<dbReference type="PROSITE" id="PS50297">
    <property type="entry name" value="ANK_REP_REGION"/>
    <property type="match status" value="3"/>
</dbReference>
<keyword evidence="5" id="KW-0638">Presynaptic neurotoxin</keyword>
<keyword evidence="5" id="KW-0800">Toxin</keyword>
<feature type="compositionally biased region" description="Polar residues" evidence="10">
    <location>
        <begin position="219"/>
        <end position="252"/>
    </location>
</feature>
<evidence type="ECO:0000256" key="2">
    <source>
        <dbReference type="ARBA" id="ARBA00022483"/>
    </source>
</evidence>
<sequence>MTSTGYGKINGTKGGNRCSCCPYGYHIDVEFVQYCEALLASLQGRRASSSSSSRGSFSLNRPPKRLILTSTTSLPNDDATYQWLCDQNQNKTNGHGKPGTANHNLFHRSSPLSNNSNGLPQFSPNHINSPNFLHRLRPVGRSNSSSRIHDILNPPSPVDKSLTDAVELFEKVLKEHEQAAFSYSVPSSPAPYTPSPLTTSTPVRRGSFPRFNGSDLINHGNSSPISPNPLTGLNRASESQPSSPAGFSNISSNNHHGHQTNHHNGVNKTLFNQFRDQLQVSVQKMRDLEQQVKDIPVLKQKIILLQAERKRLLEKVNPEDSVTHNDDRNSPLDDSRVEELEKSGIITPPLSRRKFLFQSDSLEGSQEYNFDDKHSSSRLATVSPVSFKSLKLQNSSFRDHATQTDQLSSQIAENFNDNCKTEQPEGSSQATATSKLYKNILSINNNVESISIRPTSLSIGKTSTFSSINSPSQRTELLSTGNVMSPISSNNDLPPKVYRSIGISVNIAPTLPRRSMVNSRESETKKGQLFDDDLKQEQQHISPNMPTATTTLPSFALPKPLLMSRGTNPMPLERHDAITQANPKILHASVGTDYFHLRETGINCNYRKDLNIRDNHQSSQTDEPKAITTEDKITQINLKCSHCELKQMETIGVGSGLICSPLTPSSITNASEVGVNTEASGLIAGNTRMVDSMISSISSMASSIQSIKLCDKCNETITSLAREVVIKDKTPSPGIGSRIPRLANSLPPQSSVTETPLQSCNPQHQQQSTEMPCLSIKSTNLSNKIIIEEGNDDEILVFRDPNANLGSRKHRSNFPSMMTPQVDLENIRLFEEACKISDSESEGDDDEDPESFSSSEGTYILEDGVIVPGRKMFINNNTRPKEIIKPSKELRAALKVLNDSLLKPDLSNKPATAKSVQIIEKEWFSIAACKDSDPTMIEVYLDCFESFSAHLLNKIVNLTDSSGNTAMHYAISHSNFDVVSVLLDSKVCDVNKQNKAGYTAIMLVSTARVSNETQKEVIRRLFNLGDVNIRAKQNGQTALMLASSHGQFTTCKLLLEAGAALNVQDNDGSTALMCATEHGHIEIVKLLLSHPECDPNIADNDKATAMSIAMECGRKDIAVLLYASCNMLSRGSSPYASLRRSQSKAITTQLQRTGSFSSRSNQGNRSFALAPSPPTRSRHSSAKSSASQHRSKR</sequence>
<comment type="subcellular location">
    <subcellularLocation>
        <location evidence="1">Target cell membrane</location>
    </subcellularLocation>
</comment>
<dbReference type="HOGENOM" id="CLU_271621_0_0_1"/>
<name>T1JX25_TETUR</name>
<feature type="compositionally biased region" description="Basic and acidic residues" evidence="10">
    <location>
        <begin position="316"/>
        <end position="342"/>
    </location>
</feature>
<evidence type="ECO:0000313" key="11">
    <source>
        <dbReference type="EnsemblMetazoa" id="tetur02g10430.1"/>
    </source>
</evidence>
<feature type="repeat" description="ANK" evidence="9">
    <location>
        <begin position="1034"/>
        <end position="1066"/>
    </location>
</feature>
<evidence type="ECO:0000256" key="10">
    <source>
        <dbReference type="SAM" id="MobiDB-lite"/>
    </source>
</evidence>
<dbReference type="EMBL" id="CAEY01000823">
    <property type="status" value="NOT_ANNOTATED_CDS"/>
    <property type="molecule type" value="Genomic_DNA"/>
</dbReference>
<evidence type="ECO:0000256" key="5">
    <source>
        <dbReference type="ARBA" id="ARBA00023028"/>
    </source>
</evidence>
<dbReference type="InterPro" id="IPR021939">
    <property type="entry name" value="KN_motif"/>
</dbReference>
<dbReference type="Gene3D" id="1.25.40.20">
    <property type="entry name" value="Ankyrin repeat-containing domain"/>
    <property type="match status" value="1"/>
</dbReference>
<proteinExistence type="predicted"/>
<dbReference type="InterPro" id="IPR047184">
    <property type="entry name" value="KANK1-4"/>
</dbReference>
<feature type="compositionally biased region" description="Polar residues" evidence="10">
    <location>
        <begin position="746"/>
        <end position="770"/>
    </location>
</feature>
<evidence type="ECO:0000256" key="7">
    <source>
        <dbReference type="ARBA" id="ARBA00023054"/>
    </source>
</evidence>
<dbReference type="GO" id="GO:0044218">
    <property type="term" value="C:other organism cell membrane"/>
    <property type="evidence" value="ECO:0007669"/>
    <property type="project" value="UniProtKB-KW"/>
</dbReference>
<keyword evidence="12" id="KW-1185">Reference proteome</keyword>
<evidence type="ECO:0000256" key="1">
    <source>
        <dbReference type="ARBA" id="ARBA00004175"/>
    </source>
</evidence>
<feature type="repeat" description="ANK" evidence="9">
    <location>
        <begin position="1067"/>
        <end position="1090"/>
    </location>
</feature>
<evidence type="ECO:0000256" key="9">
    <source>
        <dbReference type="PROSITE-ProRule" id="PRU00023"/>
    </source>
</evidence>
<evidence type="ECO:0000256" key="3">
    <source>
        <dbReference type="ARBA" id="ARBA00022537"/>
    </source>
</evidence>
<evidence type="ECO:0000256" key="4">
    <source>
        <dbReference type="ARBA" id="ARBA00022737"/>
    </source>
</evidence>